<evidence type="ECO:0000313" key="2">
    <source>
        <dbReference type="Proteomes" id="UP000789396"/>
    </source>
</evidence>
<evidence type="ECO:0000313" key="1">
    <source>
        <dbReference type="EMBL" id="CAG8807181.1"/>
    </source>
</evidence>
<feature type="non-terminal residue" evidence="1">
    <location>
        <position position="61"/>
    </location>
</feature>
<keyword evidence="2" id="KW-1185">Reference proteome</keyword>
<dbReference type="Proteomes" id="UP000789396">
    <property type="component" value="Unassembled WGS sequence"/>
</dbReference>
<protein>
    <submittedName>
        <fullName evidence="1">5440_t:CDS:1</fullName>
    </submittedName>
</protein>
<dbReference type="AlphaFoldDB" id="A0A9N9K1L1"/>
<reference evidence="1" key="1">
    <citation type="submission" date="2021-06" db="EMBL/GenBank/DDBJ databases">
        <authorList>
            <person name="Kallberg Y."/>
            <person name="Tangrot J."/>
            <person name="Rosling A."/>
        </authorList>
    </citation>
    <scope>NUCLEOTIDE SEQUENCE</scope>
    <source>
        <strain evidence="1">IN212</strain>
    </source>
</reference>
<accession>A0A9N9K1L1</accession>
<gene>
    <name evidence="1" type="ORF">RFULGI_LOCUS18354</name>
</gene>
<name>A0A9N9K1L1_9GLOM</name>
<dbReference type="EMBL" id="CAJVPZ010079713">
    <property type="protein sequence ID" value="CAG8807181.1"/>
    <property type="molecule type" value="Genomic_DNA"/>
</dbReference>
<comment type="caution">
    <text evidence="1">The sequence shown here is derived from an EMBL/GenBank/DDBJ whole genome shotgun (WGS) entry which is preliminary data.</text>
</comment>
<sequence length="61" mass="7025">DKHISKICSEKLPRSIAKSLPRFWSFGENSVKKAIRKGFKNTEQFLRSGLSLNEIKCDLLM</sequence>
<feature type="non-terminal residue" evidence="1">
    <location>
        <position position="1"/>
    </location>
</feature>
<organism evidence="1 2">
    <name type="scientific">Racocetra fulgida</name>
    <dbReference type="NCBI Taxonomy" id="60492"/>
    <lineage>
        <taxon>Eukaryota</taxon>
        <taxon>Fungi</taxon>
        <taxon>Fungi incertae sedis</taxon>
        <taxon>Mucoromycota</taxon>
        <taxon>Glomeromycotina</taxon>
        <taxon>Glomeromycetes</taxon>
        <taxon>Diversisporales</taxon>
        <taxon>Gigasporaceae</taxon>
        <taxon>Racocetra</taxon>
    </lineage>
</organism>
<proteinExistence type="predicted"/>